<dbReference type="KEGG" id="ddi:DDB_G0276103"/>
<dbReference type="SMART" id="SM00233">
    <property type="entry name" value="PH"/>
    <property type="match status" value="1"/>
</dbReference>
<dbReference type="Pfam" id="PF00169">
    <property type="entry name" value="PH"/>
    <property type="match status" value="1"/>
</dbReference>
<dbReference type="PANTHER" id="PTHR19961:SF24">
    <property type="entry name" value="ACTIN BINDING PROTEIN"/>
    <property type="match status" value="1"/>
</dbReference>
<dbReference type="PANTHER" id="PTHR19961">
    <property type="entry name" value="FIMBRIN/PLASTIN"/>
    <property type="match status" value="1"/>
</dbReference>
<dbReference type="Pfam" id="PF00307">
    <property type="entry name" value="CH"/>
    <property type="match status" value="4"/>
</dbReference>
<feature type="domain" description="Calponin-homology (CH)" evidence="5">
    <location>
        <begin position="1098"/>
        <end position="1202"/>
    </location>
</feature>
<dbReference type="SMR" id="Q75JH9"/>
<name>Q75JH9_DICDI</name>
<dbReference type="InterPro" id="IPR039959">
    <property type="entry name" value="Fimbrin/Plastin"/>
</dbReference>
<evidence type="ECO:0000259" key="4">
    <source>
        <dbReference type="PROSITE" id="PS50003"/>
    </source>
</evidence>
<dbReference type="RefSeq" id="XP_643269.1">
    <property type="nucleotide sequence ID" value="XM_638177.1"/>
</dbReference>
<dbReference type="GO" id="GO:0005938">
    <property type="term" value="C:cell cortex"/>
    <property type="evidence" value="ECO:0000314"/>
    <property type="project" value="dictyBase"/>
</dbReference>
<evidence type="ECO:0000256" key="2">
    <source>
        <dbReference type="ARBA" id="ARBA00023203"/>
    </source>
</evidence>
<dbReference type="FunFam" id="1.10.418.10:FF:000161">
    <property type="entry name" value="Fimbrin"/>
    <property type="match status" value="1"/>
</dbReference>
<feature type="domain" description="Ubiquitin-like" evidence="6">
    <location>
        <begin position="6"/>
        <end position="77"/>
    </location>
</feature>
<dbReference type="Pfam" id="PF16511">
    <property type="entry name" value="FERM_f0"/>
    <property type="match status" value="1"/>
</dbReference>
<dbReference type="GO" id="GO:0051015">
    <property type="term" value="F:actin filament binding"/>
    <property type="evidence" value="ECO:0000250"/>
    <property type="project" value="dictyBase"/>
</dbReference>
<dbReference type="GO" id="GO:0051639">
    <property type="term" value="P:actin filament network formation"/>
    <property type="evidence" value="ECO:0000318"/>
    <property type="project" value="GO_Central"/>
</dbReference>
<evidence type="ECO:0000313" key="7">
    <source>
        <dbReference type="EMBL" id="EAL69351.1"/>
    </source>
</evidence>
<dbReference type="FunFam" id="1.10.418.10:FF:000163">
    <property type="entry name" value="Fimbrin"/>
    <property type="match status" value="1"/>
</dbReference>
<feature type="compositionally biased region" description="Acidic residues" evidence="3">
    <location>
        <begin position="322"/>
        <end position="334"/>
    </location>
</feature>
<dbReference type="InterPro" id="IPR001715">
    <property type="entry name" value="CH_dom"/>
</dbReference>
<feature type="domain" description="Calponin-homology (CH)" evidence="5">
    <location>
        <begin position="1227"/>
        <end position="1334"/>
    </location>
</feature>
<protein>
    <submittedName>
        <fullName evidence="7">Actin binding protein</fullName>
    </submittedName>
</protein>
<evidence type="ECO:0000313" key="8">
    <source>
        <dbReference type="Proteomes" id="UP000002195"/>
    </source>
</evidence>
<dbReference type="OMA" id="IMLRWFN"/>
<dbReference type="SUPFAM" id="SSF50729">
    <property type="entry name" value="PH domain-like"/>
    <property type="match status" value="1"/>
</dbReference>
<dbReference type="PaxDb" id="44689-DDB0232220"/>
<dbReference type="InterPro" id="IPR011993">
    <property type="entry name" value="PH-like_dom_sf"/>
</dbReference>
<dbReference type="GO" id="GO:0000281">
    <property type="term" value="P:mitotic cytokinesis"/>
    <property type="evidence" value="ECO:0000316"/>
    <property type="project" value="dictyBase"/>
</dbReference>
<dbReference type="GO" id="GO:0005737">
    <property type="term" value="C:cytoplasm"/>
    <property type="evidence" value="ECO:0000318"/>
    <property type="project" value="GO_Central"/>
</dbReference>
<dbReference type="Gene3D" id="1.10.418.10">
    <property type="entry name" value="Calponin-like domain"/>
    <property type="match status" value="4"/>
</dbReference>
<dbReference type="GO" id="GO:0051017">
    <property type="term" value="P:actin filament bundle assembly"/>
    <property type="evidence" value="ECO:0000318"/>
    <property type="project" value="GO_Central"/>
</dbReference>
<dbReference type="EMBL" id="AAFI02000014">
    <property type="protein sequence ID" value="EAL69351.1"/>
    <property type="molecule type" value="Genomic_DNA"/>
</dbReference>
<dbReference type="GO" id="GO:0032432">
    <property type="term" value="C:actin filament bundle"/>
    <property type="evidence" value="ECO:0000318"/>
    <property type="project" value="GO_Central"/>
</dbReference>
<dbReference type="FunFam" id="2.30.29.30:FF:000755">
    <property type="entry name" value="Predicted protein"/>
    <property type="match status" value="1"/>
</dbReference>
<dbReference type="AlphaFoldDB" id="Q75JH9"/>
<dbReference type="InterPro" id="IPR001849">
    <property type="entry name" value="PH_domain"/>
</dbReference>
<dbReference type="FunCoup" id="Q75JH9">
    <property type="interactions" value="504"/>
</dbReference>
<dbReference type="InterPro" id="IPR032425">
    <property type="entry name" value="FERM_f0"/>
</dbReference>
<dbReference type="HOGENOM" id="CLU_248592_0_0_1"/>
<dbReference type="dictyBase" id="DDB_G0276103">
    <property type="gene designation" value="enlA"/>
</dbReference>
<dbReference type="VEuPathDB" id="AmoebaDB:DDB_G0276103"/>
<sequence length="1503" mass="174279">MSDDKIHLKVRLVDKKVFKKFSFYPKKTVKEARLFIAAELEVDPDQYGLFLPPKDDQNGVWFRDDYPLDFYGLEGENEKEALLFTSKDSAQMEFVEFKKRYRPIKVGKGDNQFRTLMVDDTMNVSDIVKYVSTQVPISSAIDREQYDQMNMYEVEELSNDMTVREQGYVGECTTNLLRGAKGDLGLCVQVPYFEGFIMRKRGGGLIKGLKNWNKRWYSLRKNKLLYFKSKSDSTEMGCILMKTVQTVRPCTEVADIPSKYSKMCFEIVTPARTFVMLANNVSDMKKWVEILESSRRMFAYETHFFGVASKKISEGGGGSFINDDDDDDDDDDENSERKEQKRRLQEQKMEKERQEKERIQAEEKARQDEVERQERIRIEQEQAERQFIEQELARAEEERKERIRQEQEEQDRQEQERRRIEEEEMVKLMIEEEERRRKLEEKRQEDLRKIQEEQELLVKQQQEFIAKQQQLELEKQRQLQDQLEEDRRLEELMLQMEMDQEERIKVKEEQERQEQEKLELAKKMQEEEEKLKEEQERIRLEQERVEKERQEEEKRMELERIEEERLEAIRIEKVRIEKEERERKEEEERKEKERKRQEEEERIKKEQEEKIRQFEEEKKKQEELRLIEQERIRVEQELIRKERLELEEKQRIEQIEKEQQQQLLLLEQSKQSDTDNENVDMMDEFEREEEEREKEQLASKRLRSLQARLESVCAETPELKLLLSEAILSSPENLLLSWANYIVSGISSPSLHSSSRSHIQSELSSSTSGSGLLANNGILLNDGSSVDSNGSNSGVGNSINNANGSSSNSGGRVLKPSTASVTLVPSTASIGSNAGCSISAELSRASLLSSGHLVGSQAVSLVQLKNLKSLDANLEMYANLLFKLEPQEFSLQHYVTLTTNAERAQYIHACLVKLGVTTITEEQLLSSDSDQHLNVLLTIYEEVGGEQWKEEFHTQVVSKRSFATKYIQQLLSNCVSAGLNIATSPEELLPTLMSGRVLCELINKVYPGTIDERVIQKTQQFCKKNLMLAYNGAKALGATSVPDIVFLSDDKDTISSTVLHNLTWSIVETCLLQSADPTKNRHLFHLLRAETRTSFMKLEKEKIMLRWFNYHLRKGSSRSINNFTDDLEDCENYAYLFSIIAPQHSLKSEILKENDWEKRAEMVLSMAAKIGCMSLLSPRDIVETENSQLNQLFVADIMRVAHGLPAYQFRLDVEQLDDQVQKSKDQGNNDVELLQWVNGLAIDGVDAKHLLEDFKSGYLFLKIFEKVTPPGTLDAKRFKTNPTSVFKMVELCNYTMEICHKFKLNVAGTAGTDLANGDIRSNRAILNQIRRVIVGEKTVVDSVIANQSAVLKWANNKIGLDVKVKSIQSFKDQFLQDGLFLLELLSSIEQNSVDRKNIITNCSNEEQQESNCRYFLSCAWSTGIPLNVVWEDVQKVRSKSIKHIVETLQSWDLLKSQHQNLINNNNNNNNNNSNNNNNNINNNNNNNSNNNNSNNNNNNSNNI</sequence>
<gene>
    <name evidence="7" type="primary">enlA</name>
    <name evidence="7" type="ORF">DDB_G0276103</name>
</gene>
<feature type="region of interest" description="Disordered" evidence="3">
    <location>
        <begin position="579"/>
        <end position="608"/>
    </location>
</feature>
<dbReference type="eggNOG" id="KOG0046">
    <property type="taxonomic scope" value="Eukaryota"/>
</dbReference>
<dbReference type="PROSITE" id="PS50003">
    <property type="entry name" value="PH_DOMAIN"/>
    <property type="match status" value="1"/>
</dbReference>
<feature type="domain" description="PH" evidence="4">
    <location>
        <begin position="190"/>
        <end position="296"/>
    </location>
</feature>
<feature type="region of interest" description="Disordered" evidence="3">
    <location>
        <begin position="790"/>
        <end position="813"/>
    </location>
</feature>
<dbReference type="PROSITE" id="PS50053">
    <property type="entry name" value="UBIQUITIN_2"/>
    <property type="match status" value="1"/>
</dbReference>
<comment type="caution">
    <text evidence="7">The sequence shown here is derived from an EMBL/GenBank/DDBJ whole genome shotgun (WGS) entry which is preliminary data.</text>
</comment>
<dbReference type="SMART" id="SM00033">
    <property type="entry name" value="CH"/>
    <property type="match status" value="4"/>
</dbReference>
<feature type="domain" description="Calponin-homology (CH)" evidence="5">
    <location>
        <begin position="957"/>
        <end position="1071"/>
    </location>
</feature>
<proteinExistence type="predicted"/>
<keyword evidence="1" id="KW-0677">Repeat</keyword>
<keyword evidence="8" id="KW-1185">Reference proteome</keyword>
<reference evidence="7 8" key="1">
    <citation type="journal article" date="2005" name="Nature">
        <title>The genome of the social amoeba Dictyostelium discoideum.</title>
        <authorList>
            <consortium name="The Dictyostelium discoideum Sequencing Consortium"/>
            <person name="Eichinger L."/>
            <person name="Pachebat J.A."/>
            <person name="Glockner G."/>
            <person name="Rajandream M.A."/>
            <person name="Sucgang R."/>
            <person name="Berriman M."/>
            <person name="Song J."/>
            <person name="Olsen R."/>
            <person name="Szafranski K."/>
            <person name="Xu Q."/>
            <person name="Tunggal B."/>
            <person name="Kummerfeld S."/>
            <person name="Madera M."/>
            <person name="Konfortov B.A."/>
            <person name="Rivero F."/>
            <person name="Bankier A.T."/>
            <person name="Lehmann R."/>
            <person name="Hamlin N."/>
            <person name="Davies R."/>
            <person name="Gaudet P."/>
            <person name="Fey P."/>
            <person name="Pilcher K."/>
            <person name="Chen G."/>
            <person name="Saunders D."/>
            <person name="Sodergren E."/>
            <person name="Davis P."/>
            <person name="Kerhornou A."/>
            <person name="Nie X."/>
            <person name="Hall N."/>
            <person name="Anjard C."/>
            <person name="Hemphill L."/>
            <person name="Bason N."/>
            <person name="Farbrother P."/>
            <person name="Desany B."/>
            <person name="Just E."/>
            <person name="Morio T."/>
            <person name="Rost R."/>
            <person name="Churcher C."/>
            <person name="Cooper J."/>
            <person name="Haydock S."/>
            <person name="van Driessche N."/>
            <person name="Cronin A."/>
            <person name="Goodhead I."/>
            <person name="Muzny D."/>
            <person name="Mourier T."/>
            <person name="Pain A."/>
            <person name="Lu M."/>
            <person name="Harper D."/>
            <person name="Lindsay R."/>
            <person name="Hauser H."/>
            <person name="James K."/>
            <person name="Quiles M."/>
            <person name="Madan Babu M."/>
            <person name="Saito T."/>
            <person name="Buchrieser C."/>
            <person name="Wardroper A."/>
            <person name="Felder M."/>
            <person name="Thangavelu M."/>
            <person name="Johnson D."/>
            <person name="Knights A."/>
            <person name="Loulseged H."/>
            <person name="Mungall K."/>
            <person name="Oliver K."/>
            <person name="Price C."/>
            <person name="Quail M.A."/>
            <person name="Urushihara H."/>
            <person name="Hernandez J."/>
            <person name="Rabbinowitsch E."/>
            <person name="Steffen D."/>
            <person name="Sanders M."/>
            <person name="Ma J."/>
            <person name="Kohara Y."/>
            <person name="Sharp S."/>
            <person name="Simmonds M."/>
            <person name="Spiegler S."/>
            <person name="Tivey A."/>
            <person name="Sugano S."/>
            <person name="White B."/>
            <person name="Walker D."/>
            <person name="Woodward J."/>
            <person name="Winckler T."/>
            <person name="Tanaka Y."/>
            <person name="Shaulsky G."/>
            <person name="Schleicher M."/>
            <person name="Weinstock G."/>
            <person name="Rosenthal A."/>
            <person name="Cox E.C."/>
            <person name="Chisholm R.L."/>
            <person name="Gibbs R."/>
            <person name="Loomis W.F."/>
            <person name="Platzer M."/>
            <person name="Kay R.R."/>
            <person name="Williams J."/>
            <person name="Dear P.H."/>
            <person name="Noegel A.A."/>
            <person name="Barrell B."/>
            <person name="Kuspa A."/>
        </authorList>
    </citation>
    <scope>NUCLEOTIDE SEQUENCE [LARGE SCALE GENOMIC DNA]</scope>
    <source>
        <strain evidence="7 8">AX4</strain>
    </source>
</reference>
<keyword evidence="2" id="KW-0009">Actin-binding</keyword>
<dbReference type="InParanoid" id="Q75JH9"/>
<feature type="domain" description="Calponin-homology (CH)" evidence="5">
    <location>
        <begin position="1344"/>
        <end position="1453"/>
    </location>
</feature>
<dbReference type="GeneID" id="8620312"/>
<dbReference type="Gene3D" id="2.30.29.30">
    <property type="entry name" value="Pleckstrin-homology domain (PH domain)/Phosphotyrosine-binding domain (PTB)"/>
    <property type="match status" value="1"/>
</dbReference>
<feature type="region of interest" description="Disordered" evidence="3">
    <location>
        <begin position="1461"/>
        <end position="1503"/>
    </location>
</feature>
<feature type="compositionally biased region" description="Low complexity" evidence="3">
    <location>
        <begin position="790"/>
        <end position="811"/>
    </location>
</feature>
<feature type="region of interest" description="Disordered" evidence="3">
    <location>
        <begin position="396"/>
        <end position="420"/>
    </location>
</feature>
<dbReference type="CDD" id="cd21218">
    <property type="entry name" value="CH_PLS_FIM_rpt2"/>
    <property type="match status" value="1"/>
</dbReference>
<organism evidence="7 8">
    <name type="scientific">Dictyostelium discoideum</name>
    <name type="common">Social amoeba</name>
    <dbReference type="NCBI Taxonomy" id="44689"/>
    <lineage>
        <taxon>Eukaryota</taxon>
        <taxon>Amoebozoa</taxon>
        <taxon>Evosea</taxon>
        <taxon>Eumycetozoa</taxon>
        <taxon>Dictyostelia</taxon>
        <taxon>Dictyosteliales</taxon>
        <taxon>Dictyosteliaceae</taxon>
        <taxon>Dictyostelium</taxon>
    </lineage>
</organism>
<dbReference type="STRING" id="44689.Q75JH9"/>
<dbReference type="Proteomes" id="UP000002195">
    <property type="component" value="Unassembled WGS sequence"/>
</dbReference>
<dbReference type="GO" id="GO:0005884">
    <property type="term" value="C:actin filament"/>
    <property type="evidence" value="ECO:0000318"/>
    <property type="project" value="GO_Central"/>
</dbReference>
<accession>Q552E4</accession>
<dbReference type="Gene3D" id="3.10.20.90">
    <property type="entry name" value="Phosphatidylinositol 3-kinase Catalytic Subunit, Chain A, domain 1"/>
    <property type="match status" value="1"/>
</dbReference>
<evidence type="ECO:0000259" key="5">
    <source>
        <dbReference type="PROSITE" id="PS50021"/>
    </source>
</evidence>
<dbReference type="InterPro" id="IPR000626">
    <property type="entry name" value="Ubiquitin-like_dom"/>
</dbReference>
<dbReference type="FunFam" id="1.10.418.10:FF:000042">
    <property type="entry name" value="Fimbrin, putative"/>
    <property type="match status" value="1"/>
</dbReference>
<feature type="compositionally biased region" description="Low complexity" evidence="3">
    <location>
        <begin position="1462"/>
        <end position="1503"/>
    </location>
</feature>
<evidence type="ECO:0000259" key="6">
    <source>
        <dbReference type="PROSITE" id="PS50053"/>
    </source>
</evidence>
<evidence type="ECO:0000256" key="1">
    <source>
        <dbReference type="ARBA" id="ARBA00022737"/>
    </source>
</evidence>
<feature type="region of interest" description="Disordered" evidence="3">
    <location>
        <begin position="315"/>
        <end position="372"/>
    </location>
</feature>
<dbReference type="GO" id="GO:0000916">
    <property type="term" value="P:actomyosin contractile ring contraction"/>
    <property type="evidence" value="ECO:0000316"/>
    <property type="project" value="dictyBase"/>
</dbReference>
<dbReference type="InterPro" id="IPR036872">
    <property type="entry name" value="CH_dom_sf"/>
</dbReference>
<feature type="compositionally biased region" description="Basic and acidic residues" evidence="3">
    <location>
        <begin position="335"/>
        <end position="372"/>
    </location>
</feature>
<dbReference type="SUPFAM" id="SSF47576">
    <property type="entry name" value="Calponin-homology domain, CH-domain"/>
    <property type="match status" value="1"/>
</dbReference>
<dbReference type="PROSITE" id="PS50021">
    <property type="entry name" value="CH"/>
    <property type="match status" value="4"/>
</dbReference>
<dbReference type="GO" id="GO:0034446">
    <property type="term" value="P:substrate adhesion-dependent cell spreading"/>
    <property type="evidence" value="ECO:0000315"/>
    <property type="project" value="dictyBase"/>
</dbReference>
<accession>Q75JH9</accession>
<dbReference type="GO" id="GO:0031589">
    <property type="term" value="P:cell-substrate adhesion"/>
    <property type="evidence" value="ECO:0000315"/>
    <property type="project" value="dictyBase"/>
</dbReference>
<evidence type="ECO:0000256" key="3">
    <source>
        <dbReference type="SAM" id="MobiDB-lite"/>
    </source>
</evidence>